<accession>A0A6V8MZA9</accession>
<dbReference type="Proteomes" id="UP000568888">
    <property type="component" value="Unassembled WGS sequence"/>
</dbReference>
<reference evidence="3" key="1">
    <citation type="submission" date="2020-06" db="EMBL/GenBank/DDBJ databases">
        <title>Draft genomic sequecing of Geomonas sp. Red736.</title>
        <authorList>
            <person name="Itoh H."/>
            <person name="Xu Z.X."/>
            <person name="Ushijima N."/>
            <person name="Masuda Y."/>
            <person name="Shiratori Y."/>
            <person name="Senoo K."/>
        </authorList>
    </citation>
    <scope>NUCLEOTIDE SEQUENCE [LARGE SCALE GENOMIC DNA]</scope>
    <source>
        <strain evidence="3">Red736</strain>
    </source>
</reference>
<dbReference type="AlphaFoldDB" id="A0A6V8MZA9"/>
<comment type="caution">
    <text evidence="2">The sequence shown here is derived from an EMBL/GenBank/DDBJ whole genome shotgun (WGS) entry which is preliminary data.</text>
</comment>
<protein>
    <submittedName>
        <fullName evidence="2">Uncharacterized protein</fullName>
    </submittedName>
</protein>
<evidence type="ECO:0000313" key="3">
    <source>
        <dbReference type="Proteomes" id="UP000568888"/>
    </source>
</evidence>
<gene>
    <name evidence="2" type="ORF">GMPD_27720</name>
</gene>
<proteinExistence type="predicted"/>
<evidence type="ECO:0000256" key="1">
    <source>
        <dbReference type="SAM" id="MobiDB-lite"/>
    </source>
</evidence>
<evidence type="ECO:0000313" key="2">
    <source>
        <dbReference type="EMBL" id="GFO64853.1"/>
    </source>
</evidence>
<feature type="compositionally biased region" description="Basic and acidic residues" evidence="1">
    <location>
        <begin position="25"/>
        <end position="42"/>
    </location>
</feature>
<dbReference type="EMBL" id="BLXY01000005">
    <property type="protein sequence ID" value="GFO64853.1"/>
    <property type="molecule type" value="Genomic_DNA"/>
</dbReference>
<feature type="region of interest" description="Disordered" evidence="1">
    <location>
        <begin position="1"/>
        <end position="42"/>
    </location>
</feature>
<name>A0A6V8MZA9_9BACT</name>
<sequence>MSTPTTAARSKAGRQPGPPGGGSKHPREYRLPNRHKKQEEAA</sequence>
<organism evidence="2 3">
    <name type="scientific">Geomonas paludis</name>
    <dbReference type="NCBI Taxonomy" id="2740185"/>
    <lineage>
        <taxon>Bacteria</taxon>
        <taxon>Pseudomonadati</taxon>
        <taxon>Thermodesulfobacteriota</taxon>
        <taxon>Desulfuromonadia</taxon>
        <taxon>Geobacterales</taxon>
        <taxon>Geobacteraceae</taxon>
        <taxon>Geomonas</taxon>
    </lineage>
</organism>